<dbReference type="Proteomes" id="UP001055811">
    <property type="component" value="Linkage Group LG03"/>
</dbReference>
<sequence>MDSQIFGEKNIFVDQRHGSKEQLESFGLSSLNNQFMCNTSLSVEGSSNLLDIGYVMGFDMKHCKLDSNHTFRRSRVIVLLTLRLLILMVFLMDPSIHLSNIVKEFNIKLFNDIVEVDTRILNDLALENLIQNRVHLVKELHDLEHLINLDLAQKAKV</sequence>
<evidence type="ECO:0000313" key="1">
    <source>
        <dbReference type="EMBL" id="KAI3765563.1"/>
    </source>
</evidence>
<evidence type="ECO:0000313" key="2">
    <source>
        <dbReference type="Proteomes" id="UP001055811"/>
    </source>
</evidence>
<dbReference type="EMBL" id="CM042011">
    <property type="protein sequence ID" value="KAI3765563.1"/>
    <property type="molecule type" value="Genomic_DNA"/>
</dbReference>
<reference evidence="1 2" key="2">
    <citation type="journal article" date="2022" name="Mol. Ecol. Resour.">
        <title>The genomes of chicory, endive, great burdock and yacon provide insights into Asteraceae paleo-polyploidization history and plant inulin production.</title>
        <authorList>
            <person name="Fan W."/>
            <person name="Wang S."/>
            <person name="Wang H."/>
            <person name="Wang A."/>
            <person name="Jiang F."/>
            <person name="Liu H."/>
            <person name="Zhao H."/>
            <person name="Xu D."/>
            <person name="Zhang Y."/>
        </authorList>
    </citation>
    <scope>NUCLEOTIDE SEQUENCE [LARGE SCALE GENOMIC DNA]</scope>
    <source>
        <strain evidence="2">cv. Punajuju</strain>
        <tissue evidence="1">Leaves</tissue>
    </source>
</reference>
<proteinExistence type="predicted"/>
<name>A0ACB9F2K8_CICIN</name>
<organism evidence="1 2">
    <name type="scientific">Cichorium intybus</name>
    <name type="common">Chicory</name>
    <dbReference type="NCBI Taxonomy" id="13427"/>
    <lineage>
        <taxon>Eukaryota</taxon>
        <taxon>Viridiplantae</taxon>
        <taxon>Streptophyta</taxon>
        <taxon>Embryophyta</taxon>
        <taxon>Tracheophyta</taxon>
        <taxon>Spermatophyta</taxon>
        <taxon>Magnoliopsida</taxon>
        <taxon>eudicotyledons</taxon>
        <taxon>Gunneridae</taxon>
        <taxon>Pentapetalae</taxon>
        <taxon>asterids</taxon>
        <taxon>campanulids</taxon>
        <taxon>Asterales</taxon>
        <taxon>Asteraceae</taxon>
        <taxon>Cichorioideae</taxon>
        <taxon>Cichorieae</taxon>
        <taxon>Cichoriinae</taxon>
        <taxon>Cichorium</taxon>
    </lineage>
</organism>
<accession>A0ACB9F2K8</accession>
<gene>
    <name evidence="1" type="ORF">L2E82_15601</name>
</gene>
<keyword evidence="2" id="KW-1185">Reference proteome</keyword>
<comment type="caution">
    <text evidence="1">The sequence shown here is derived from an EMBL/GenBank/DDBJ whole genome shotgun (WGS) entry which is preliminary data.</text>
</comment>
<protein>
    <submittedName>
        <fullName evidence="1">Uncharacterized protein</fullName>
    </submittedName>
</protein>
<reference evidence="2" key="1">
    <citation type="journal article" date="2022" name="Mol. Ecol. Resour.">
        <title>The genomes of chicory, endive, great burdock and yacon provide insights into Asteraceae palaeo-polyploidization history and plant inulin production.</title>
        <authorList>
            <person name="Fan W."/>
            <person name="Wang S."/>
            <person name="Wang H."/>
            <person name="Wang A."/>
            <person name="Jiang F."/>
            <person name="Liu H."/>
            <person name="Zhao H."/>
            <person name="Xu D."/>
            <person name="Zhang Y."/>
        </authorList>
    </citation>
    <scope>NUCLEOTIDE SEQUENCE [LARGE SCALE GENOMIC DNA]</scope>
    <source>
        <strain evidence="2">cv. Punajuju</strain>
    </source>
</reference>